<name>A0ABX6T6T8_9SPHN</name>
<proteinExistence type="predicted"/>
<evidence type="ECO:0000313" key="1">
    <source>
        <dbReference type="EMBL" id="QNP45572.1"/>
    </source>
</evidence>
<reference evidence="1 2" key="1">
    <citation type="submission" date="2020-08" db="EMBL/GenBank/DDBJ databases">
        <title>Genome sequence of Sphingomonas sediminicola KACC 15039T.</title>
        <authorList>
            <person name="Hyun D.-W."/>
            <person name="Bae J.-W."/>
        </authorList>
    </citation>
    <scope>NUCLEOTIDE SEQUENCE [LARGE SCALE GENOMIC DNA]</scope>
    <source>
        <strain evidence="1 2">KACC 15039</strain>
    </source>
</reference>
<accession>A0ABX6T6T8</accession>
<keyword evidence="2" id="KW-1185">Reference proteome</keyword>
<protein>
    <submittedName>
        <fullName evidence="1">TniQ family protein</fullName>
    </submittedName>
</protein>
<organism evidence="1 2">
    <name type="scientific">Sphingomonas sediminicola</name>
    <dbReference type="NCBI Taxonomy" id="386874"/>
    <lineage>
        <taxon>Bacteria</taxon>
        <taxon>Pseudomonadati</taxon>
        <taxon>Pseudomonadota</taxon>
        <taxon>Alphaproteobacteria</taxon>
        <taxon>Sphingomonadales</taxon>
        <taxon>Sphingomonadaceae</taxon>
        <taxon>Sphingomonas</taxon>
    </lineage>
</organism>
<gene>
    <name evidence="1" type="ORF">H9L14_13640</name>
</gene>
<dbReference type="Proteomes" id="UP000516105">
    <property type="component" value="Chromosome"/>
</dbReference>
<sequence length="507" mass="56243">MKWSPVRRPTGRLVELRGELIRLGDWSTTFRRRCELCLNGDFERARSLGIDDRAWACHRFHWDVQSISTCPEHGCALTDDCSACGRRQRWSDPSLLYCACGARLTCRLFATARSVCSDYLAGRLGVSDRLSCELLDALDYRHAVRAVRILSFAASDAGIEAVGDFCTPADRGWTIAKNWVDSIPLLLDSLLKRRGRRGSGLIEAYGRLYTETDEQSAGPIFSEQLLAAIERHAVQHGIIAENECRRGRPPLGTVSVTGLARRLGRSYETTRSLLREANAIPRGSRRGVAFAIEASIADSLPPRQPESATQVLGVGKRQAAQLVAEFCLKNNLGRPCPEMARRWVSSLPTYQSLPSETGLLSDVCRNRAVSLANICHGIIAGRVRCTRLTATGGLSDFRVSVEDCVSLKRASEWTIKDVSQRFGAHHQALLELVKLGVLARHGRKLCRENVEAFFAEHLTTAQLAERLHIAAKQVIGFADRRGVHPAFGPPSVRQTFFRLQDCRQLSL</sequence>
<dbReference type="EMBL" id="CP060782">
    <property type="protein sequence ID" value="QNP45572.1"/>
    <property type="molecule type" value="Genomic_DNA"/>
</dbReference>
<evidence type="ECO:0000313" key="2">
    <source>
        <dbReference type="Proteomes" id="UP000516105"/>
    </source>
</evidence>